<feature type="transmembrane region" description="Helical" evidence="7">
    <location>
        <begin position="124"/>
        <end position="144"/>
    </location>
</feature>
<evidence type="ECO:0000256" key="4">
    <source>
        <dbReference type="ARBA" id="ARBA00022801"/>
    </source>
</evidence>
<dbReference type="GO" id="GO:0008233">
    <property type="term" value="F:peptidase activity"/>
    <property type="evidence" value="ECO:0007669"/>
    <property type="project" value="UniProtKB-KW"/>
</dbReference>
<gene>
    <name evidence="9" type="ORF">ACFPQ3_09805</name>
</gene>
<evidence type="ECO:0000256" key="5">
    <source>
        <dbReference type="ARBA" id="ARBA00022989"/>
    </source>
</evidence>
<dbReference type="PANTHER" id="PTHR43731">
    <property type="entry name" value="RHOMBOID PROTEASE"/>
    <property type="match status" value="1"/>
</dbReference>
<keyword evidence="3 7" id="KW-0812">Transmembrane</keyword>
<keyword evidence="9" id="KW-0645">Protease</keyword>
<keyword evidence="5 7" id="KW-1133">Transmembrane helix</keyword>
<dbReference type="Proteomes" id="UP001596110">
    <property type="component" value="Unassembled WGS sequence"/>
</dbReference>
<dbReference type="InterPro" id="IPR022764">
    <property type="entry name" value="Peptidase_S54_rhomboid_dom"/>
</dbReference>
<evidence type="ECO:0000256" key="2">
    <source>
        <dbReference type="ARBA" id="ARBA00009045"/>
    </source>
</evidence>
<sequence>MKNLQHIFKQNPIMATFLTLTIGYFLVIQLMYWGQSTTALAIFKAGGVNGNYLTHYPAELWRLISPIFIHIGWEHLIMNMVSLYFVGAMAEQWWGAWGFLTLYLLSGIMGNVFVAFFTPDAVSAGASTSIFGLFAAISVIGYFGSNPYLRQVGQNYQLLLGMNLIFNLFMPGISLAGHIGGAVGGGLCAIFLTTRFDPFIFKPSQRMLALVAYVALLILLLEIVFVRPL</sequence>
<evidence type="ECO:0000256" key="6">
    <source>
        <dbReference type="ARBA" id="ARBA00023136"/>
    </source>
</evidence>
<name>A0ABW0UHN3_9STRE</name>
<protein>
    <submittedName>
        <fullName evidence="9">Rhomboid family intramembrane serine protease</fullName>
        <ecNumber evidence="9">3.4.21.-</ecNumber>
    </submittedName>
</protein>
<dbReference type="InterPro" id="IPR050925">
    <property type="entry name" value="Rhomboid_protease_S54"/>
</dbReference>
<comment type="subcellular location">
    <subcellularLocation>
        <location evidence="1">Membrane</location>
        <topology evidence="1">Multi-pass membrane protein</topology>
    </subcellularLocation>
</comment>
<dbReference type="EC" id="3.4.21.-" evidence="9"/>
<keyword evidence="6 7" id="KW-0472">Membrane</keyword>
<reference evidence="10" key="1">
    <citation type="journal article" date="2019" name="Int. J. Syst. Evol. Microbiol.">
        <title>The Global Catalogue of Microorganisms (GCM) 10K type strain sequencing project: providing services to taxonomists for standard genome sequencing and annotation.</title>
        <authorList>
            <consortium name="The Broad Institute Genomics Platform"/>
            <consortium name="The Broad Institute Genome Sequencing Center for Infectious Disease"/>
            <person name="Wu L."/>
            <person name="Ma J."/>
        </authorList>
    </citation>
    <scope>NUCLEOTIDE SEQUENCE [LARGE SCALE GENOMIC DNA]</scope>
    <source>
        <strain evidence="10">DT43</strain>
    </source>
</reference>
<comment type="caution">
    <text evidence="9">The sequence shown here is derived from an EMBL/GenBank/DDBJ whole genome shotgun (WGS) entry which is preliminary data.</text>
</comment>
<dbReference type="PANTHER" id="PTHR43731:SF14">
    <property type="entry name" value="PRESENILIN-ASSOCIATED RHOMBOID-LIKE PROTEIN, MITOCHONDRIAL"/>
    <property type="match status" value="1"/>
</dbReference>
<dbReference type="Pfam" id="PF01694">
    <property type="entry name" value="Rhomboid"/>
    <property type="match status" value="1"/>
</dbReference>
<dbReference type="Gene3D" id="1.20.1540.10">
    <property type="entry name" value="Rhomboid-like"/>
    <property type="match status" value="1"/>
</dbReference>
<accession>A0ABW0UHN3</accession>
<evidence type="ECO:0000313" key="10">
    <source>
        <dbReference type="Proteomes" id="UP001596110"/>
    </source>
</evidence>
<keyword evidence="10" id="KW-1185">Reference proteome</keyword>
<feature type="transmembrane region" description="Helical" evidence="7">
    <location>
        <begin position="12"/>
        <end position="33"/>
    </location>
</feature>
<feature type="transmembrane region" description="Helical" evidence="7">
    <location>
        <begin position="208"/>
        <end position="226"/>
    </location>
</feature>
<dbReference type="RefSeq" id="WP_198039936.1">
    <property type="nucleotide sequence ID" value="NZ_JBHSOJ010000028.1"/>
</dbReference>
<feature type="transmembrane region" description="Helical" evidence="7">
    <location>
        <begin position="63"/>
        <end position="86"/>
    </location>
</feature>
<organism evidence="9 10">
    <name type="scientific">Streptococcus caledonicus</name>
    <dbReference type="NCBI Taxonomy" id="2614158"/>
    <lineage>
        <taxon>Bacteria</taxon>
        <taxon>Bacillati</taxon>
        <taxon>Bacillota</taxon>
        <taxon>Bacilli</taxon>
        <taxon>Lactobacillales</taxon>
        <taxon>Streptococcaceae</taxon>
        <taxon>Streptococcus</taxon>
    </lineage>
</organism>
<feature type="transmembrane region" description="Helical" evidence="7">
    <location>
        <begin position="93"/>
        <end position="118"/>
    </location>
</feature>
<evidence type="ECO:0000313" key="9">
    <source>
        <dbReference type="EMBL" id="MFC5631839.1"/>
    </source>
</evidence>
<dbReference type="SUPFAM" id="SSF144091">
    <property type="entry name" value="Rhomboid-like"/>
    <property type="match status" value="1"/>
</dbReference>
<evidence type="ECO:0000259" key="8">
    <source>
        <dbReference type="Pfam" id="PF01694"/>
    </source>
</evidence>
<dbReference type="InterPro" id="IPR035952">
    <property type="entry name" value="Rhomboid-like_sf"/>
</dbReference>
<evidence type="ECO:0000256" key="3">
    <source>
        <dbReference type="ARBA" id="ARBA00022692"/>
    </source>
</evidence>
<evidence type="ECO:0000256" key="1">
    <source>
        <dbReference type="ARBA" id="ARBA00004141"/>
    </source>
</evidence>
<feature type="domain" description="Peptidase S54 rhomboid" evidence="8">
    <location>
        <begin position="58"/>
        <end position="192"/>
    </location>
</feature>
<evidence type="ECO:0000256" key="7">
    <source>
        <dbReference type="SAM" id="Phobius"/>
    </source>
</evidence>
<comment type="similarity">
    <text evidence="2">Belongs to the peptidase S54 family.</text>
</comment>
<dbReference type="EMBL" id="JBHSOJ010000028">
    <property type="protein sequence ID" value="MFC5631839.1"/>
    <property type="molecule type" value="Genomic_DNA"/>
</dbReference>
<dbReference type="GO" id="GO:0006508">
    <property type="term" value="P:proteolysis"/>
    <property type="evidence" value="ECO:0007669"/>
    <property type="project" value="UniProtKB-KW"/>
</dbReference>
<keyword evidence="4 9" id="KW-0378">Hydrolase</keyword>
<proteinExistence type="inferred from homology"/>